<feature type="domain" description="Putative regulatory protein FmdB zinc ribbon" evidence="2">
    <location>
        <begin position="1"/>
        <end position="41"/>
    </location>
</feature>
<evidence type="ECO:0000259" key="2">
    <source>
        <dbReference type="SMART" id="SM00834"/>
    </source>
</evidence>
<name>A0ABX8V178_9BURK</name>
<sequence>MPVYDFQCASCGPFAVMRSVAARDLPLHCPDCGASASRLISAPALALMAGAQRNAHATNERAAHEPRQTSGGAARHPSGCGCCSGSRISLAGASGGGTQRDGLKRPAGSSRPWMISH</sequence>
<reference evidence="3 4" key="1">
    <citation type="submission" date="2021-07" db="EMBL/GenBank/DDBJ databases">
        <title>Paraburkholderia edwinii protects Aspergillus sp. from phenazines by acting as a toxin sponge.</title>
        <authorList>
            <person name="Dahlstrom K.M."/>
            <person name="Newman D.K."/>
        </authorList>
    </citation>
    <scope>NUCLEOTIDE SEQUENCE [LARGE SCALE GENOMIC DNA]</scope>
    <source>
        <strain evidence="3 4">Pe01</strain>
    </source>
</reference>
<accession>A0ABX8V178</accession>
<evidence type="ECO:0000313" key="4">
    <source>
        <dbReference type="Proteomes" id="UP000826462"/>
    </source>
</evidence>
<organism evidence="3 4">
    <name type="scientific">Paraburkholderia edwinii</name>
    <dbReference type="NCBI Taxonomy" id="2861782"/>
    <lineage>
        <taxon>Bacteria</taxon>
        <taxon>Pseudomonadati</taxon>
        <taxon>Pseudomonadota</taxon>
        <taxon>Betaproteobacteria</taxon>
        <taxon>Burkholderiales</taxon>
        <taxon>Burkholderiaceae</taxon>
        <taxon>Paraburkholderia</taxon>
    </lineage>
</organism>
<dbReference type="SMART" id="SM00834">
    <property type="entry name" value="CxxC_CXXC_SSSS"/>
    <property type="match status" value="1"/>
</dbReference>
<dbReference type="RefSeq" id="WP_219803070.1">
    <property type="nucleotide sequence ID" value="NZ_CP080096.1"/>
</dbReference>
<feature type="region of interest" description="Disordered" evidence="1">
    <location>
        <begin position="53"/>
        <end position="117"/>
    </location>
</feature>
<evidence type="ECO:0000256" key="1">
    <source>
        <dbReference type="SAM" id="MobiDB-lite"/>
    </source>
</evidence>
<dbReference type="NCBIfam" id="TIGR02605">
    <property type="entry name" value="CxxC_CxxC_SSSS"/>
    <property type="match status" value="1"/>
</dbReference>
<gene>
    <name evidence="3" type="ORF">KZJ38_27235</name>
</gene>
<dbReference type="Proteomes" id="UP000826462">
    <property type="component" value="Chromosome 2"/>
</dbReference>
<feature type="compositionally biased region" description="Basic and acidic residues" evidence="1">
    <location>
        <begin position="58"/>
        <end position="67"/>
    </location>
</feature>
<protein>
    <submittedName>
        <fullName evidence="3">Zinc ribbon domain-containing protein</fullName>
    </submittedName>
</protein>
<dbReference type="Pfam" id="PF09723">
    <property type="entry name" value="Zn_ribbon_8"/>
    <property type="match status" value="1"/>
</dbReference>
<proteinExistence type="predicted"/>
<dbReference type="InterPro" id="IPR013429">
    <property type="entry name" value="Regulatory_FmdB_Zinc_ribbon"/>
</dbReference>
<keyword evidence="4" id="KW-1185">Reference proteome</keyword>
<evidence type="ECO:0000313" key="3">
    <source>
        <dbReference type="EMBL" id="QYD73332.1"/>
    </source>
</evidence>
<dbReference type="EMBL" id="CP080096">
    <property type="protein sequence ID" value="QYD73332.1"/>
    <property type="molecule type" value="Genomic_DNA"/>
</dbReference>